<feature type="compositionally biased region" description="Basic and acidic residues" evidence="2">
    <location>
        <begin position="2362"/>
        <end position="2371"/>
    </location>
</feature>
<evidence type="ECO:0000256" key="2">
    <source>
        <dbReference type="SAM" id="MobiDB-lite"/>
    </source>
</evidence>
<dbReference type="InterPro" id="IPR038763">
    <property type="entry name" value="DHH_sf"/>
</dbReference>
<dbReference type="Gene3D" id="3.40.525.10">
    <property type="entry name" value="CRAL-TRIO lipid binding domain"/>
    <property type="match status" value="1"/>
</dbReference>
<protein>
    <recommendedName>
        <fullName evidence="3">DHHA2 domain-containing protein</fullName>
    </recommendedName>
</protein>
<dbReference type="EMBL" id="CAWYQH010000174">
    <property type="protein sequence ID" value="CAK8698507.1"/>
    <property type="molecule type" value="Genomic_DNA"/>
</dbReference>
<dbReference type="Gene3D" id="3.90.1640.10">
    <property type="entry name" value="inorganic pyrophosphatase (n-terminal core)"/>
    <property type="match status" value="1"/>
</dbReference>
<dbReference type="SUPFAM" id="SSF64182">
    <property type="entry name" value="DHH phosphoesterases"/>
    <property type="match status" value="1"/>
</dbReference>
<dbReference type="InterPro" id="IPR036865">
    <property type="entry name" value="CRAL-TRIO_dom_sf"/>
</dbReference>
<organism evidence="4 5">
    <name type="scientific">Clavelina lepadiformis</name>
    <name type="common">Light-bulb sea squirt</name>
    <name type="synonym">Ascidia lepadiformis</name>
    <dbReference type="NCBI Taxonomy" id="159417"/>
    <lineage>
        <taxon>Eukaryota</taxon>
        <taxon>Metazoa</taxon>
        <taxon>Chordata</taxon>
        <taxon>Tunicata</taxon>
        <taxon>Ascidiacea</taxon>
        <taxon>Aplousobranchia</taxon>
        <taxon>Clavelinidae</taxon>
        <taxon>Clavelina</taxon>
    </lineage>
</organism>
<dbReference type="PANTHER" id="PTHR12112">
    <property type="entry name" value="BNIP - RELATED"/>
    <property type="match status" value="1"/>
</dbReference>
<proteinExistence type="inferred from homology"/>
<comment type="similarity">
    <text evidence="1">Belongs to the PPase class C family. Prune subfamily.</text>
</comment>
<dbReference type="InterPro" id="IPR038222">
    <property type="entry name" value="DHHA2_dom_sf"/>
</dbReference>
<evidence type="ECO:0000313" key="5">
    <source>
        <dbReference type="Proteomes" id="UP001642483"/>
    </source>
</evidence>
<dbReference type="PANTHER" id="PTHR12112:SF39">
    <property type="entry name" value="EG:152A3.5 PROTEIN (FBGN0003116_PN PROTEIN)"/>
    <property type="match status" value="1"/>
</dbReference>
<evidence type="ECO:0000256" key="1">
    <source>
        <dbReference type="ARBA" id="ARBA00010331"/>
    </source>
</evidence>
<dbReference type="InterPro" id="IPR004097">
    <property type="entry name" value="DHHA2"/>
</dbReference>
<feature type="compositionally biased region" description="Acidic residues" evidence="2">
    <location>
        <begin position="2347"/>
        <end position="2361"/>
    </location>
</feature>
<dbReference type="SUPFAM" id="SSF52087">
    <property type="entry name" value="CRAL/TRIO domain"/>
    <property type="match status" value="1"/>
</dbReference>
<dbReference type="Pfam" id="PF13716">
    <property type="entry name" value="CRAL_TRIO_2"/>
    <property type="match status" value="1"/>
</dbReference>
<feature type="region of interest" description="Disordered" evidence="2">
    <location>
        <begin position="2346"/>
        <end position="2371"/>
    </location>
</feature>
<dbReference type="CDD" id="cd00170">
    <property type="entry name" value="SEC14"/>
    <property type="match status" value="1"/>
</dbReference>
<dbReference type="Gene3D" id="3.10.310.20">
    <property type="entry name" value="DHHA2 domain"/>
    <property type="match status" value="1"/>
</dbReference>
<reference evidence="4 5" key="1">
    <citation type="submission" date="2024-02" db="EMBL/GenBank/DDBJ databases">
        <authorList>
            <person name="Daric V."/>
            <person name="Darras S."/>
        </authorList>
    </citation>
    <scope>NUCLEOTIDE SEQUENCE [LARGE SCALE GENOMIC DNA]</scope>
</reference>
<feature type="region of interest" description="Disordered" evidence="2">
    <location>
        <begin position="1337"/>
        <end position="1382"/>
    </location>
</feature>
<dbReference type="Proteomes" id="UP001642483">
    <property type="component" value="Unassembled WGS sequence"/>
</dbReference>
<dbReference type="Pfam" id="PF12496">
    <property type="entry name" value="BNIP2"/>
    <property type="match status" value="1"/>
</dbReference>
<evidence type="ECO:0000259" key="3">
    <source>
        <dbReference type="SMART" id="SM01131"/>
    </source>
</evidence>
<feature type="region of interest" description="Disordered" evidence="2">
    <location>
        <begin position="1769"/>
        <end position="1868"/>
    </location>
</feature>
<name>A0ABP0H3R4_CLALP</name>
<evidence type="ECO:0000313" key="4">
    <source>
        <dbReference type="EMBL" id="CAK8698507.1"/>
    </source>
</evidence>
<dbReference type="InterPro" id="IPR022181">
    <property type="entry name" value="Bcl2-/adenovirus-E1B"/>
</dbReference>
<gene>
    <name evidence="4" type="ORF">CVLEPA_LOCUS31942</name>
</gene>
<feature type="domain" description="DHHA2" evidence="3">
    <location>
        <begin position="197"/>
        <end position="337"/>
    </location>
</feature>
<feature type="compositionally biased region" description="Basic residues" evidence="2">
    <location>
        <begin position="1354"/>
        <end position="1364"/>
    </location>
</feature>
<feature type="region of interest" description="Disordered" evidence="2">
    <location>
        <begin position="2114"/>
        <end position="2141"/>
    </location>
</feature>
<dbReference type="SMART" id="SM01131">
    <property type="entry name" value="DHHA2"/>
    <property type="match status" value="1"/>
</dbReference>
<dbReference type="Pfam" id="PF02833">
    <property type="entry name" value="DHHA2"/>
    <property type="match status" value="1"/>
</dbReference>
<comment type="caution">
    <text evidence="4">The sequence shown here is derived from an EMBL/GenBank/DDBJ whole genome shotgun (WGS) entry which is preliminary data.</text>
</comment>
<accession>A0ABP0H3R4</accession>
<sequence>MVLGNNSCDLDSCVSAIVLAWFRSQMKNGNEVYVPVVNIERKQFRTRTEIAYLLDHLNIDPRNIICIDEANVRELSNVGKGFFHLTLVDHHVLLKSIEYLQTYVKEIIDHRPQLIELPSRIKCNISLVGSCSTLVAEEMLKNKAFSVPSVVETLLLATILIDTSNLSVDVGKSTPRDEAVVKQLSGKRTKDELNLLFRSVTDAKFSVSGLTTEEIILKDPKWIENSLETIMMSTLHLDVREFFAREDSIDVIRNYCATHNLLAWVALAPVINQYKPIALYCEDDEVREKIIEKLIVSDLLLVKTSDEDHARNDVKFLRMYNCKNTRKQVLPLINEVLQHRSNDDGVKNALESSQTTHEIHLPFWSSGSFHSALDTVISTNKTSSDLIEKTGELQNAENKALGGTKDHTSDVFSENMDSVETVQTNAFESGKSQQLTSLSDITVTCESDDISDIPKADLSVGDIFKNFNSLSAGTEAESMPKTSLIEPDIANETKDNTSLIFDAFSTATVKMESVATVTTPPSQQDFNLLDVFDSNRANLLTETSPESNSLFHQASSSSNETLLDIFGNGFIEESISSSNMVLNQNNINPTVDTSSLLLSGLTDIDWTTVNIAPLNGEDKDGCDETKQDISLGLLGSNRMFETQGTSVAVENLTETTTELNGDKNSDELFVVNNEDIITNTNIPVITNNMDTDKQQPMLLDGSTSPFELKLCHGHAEDILQNTETLAFDKQEEICLETDVQGKTTSFDYSIVDFQAKVLNKMDMPPNISEKADNGSTSAGLIISCDQGLNLTANEIATSSLELDLLEEGTESLLQDDNVIFNYTISSNTIAEEGGFQGIANPEHFGNAAGSNNVLLEDKSMKVHASIIASGSESNSLDDFVIISESDLATLPSSATSLERENKEHDDYIIPFNAKNLESKFVSNMQSGNHTSDMFASANPVNQAVMSPMCAEPSVNTINLVVNHQPTEREEKLQNGSICTEQTNLPLLTLVNTSNVMGIESVTATPKSATCDTTHAADKMDQISFEERDTLDLKHSQPMEGYANKTNDKGQEYSRSKQDLFTSYDAVVKVNKLFDTSSELVDGKVDSEYHSDGNVRNVLEISSDKEENKMGSCAEKLCHETEVAENNDMNVKASNSAKDPNVKFTDLMNANLSEQIPGSIEEIVPDVSEEQPVPSKDLSTNSTSVDITEVVQDQNAQNSETTNIIHISPEELSKNSTNSTEAEKHIESESNCVTGLKVDHSAVSASVEIPMKPPRKKKNVQRNPDVPVDVEITKLEQSKAIAKDEEKSTFVEECHIEGTLSVQNMDTENYVTCPEDILEATDPTATEDETQSALNCIAETTDEKQDSTNLPLAPPRRRQMTKQKLKTAASEEKHGSSAETDDGVSLVFSQSVIGKSSDEAEGDDLEYEDPMTGILSKTNHNECCLELEDHVIDFAMTSNMSGVSEEGVTMLPVDRVGHFRDNSFGHETDSVKLEQKLTAIDDSPTTDEAMLENDGKLGFENDFTLLHMFVDGNKQNTSISSPPFNDNLVSDTEISKDVKKETNNFMEKHEVDQVTEIETTDASVIHTETIVVESFANEESTTGSGKTNDNTFAKSAATSVLTPLTTQSGEGFRDNSYNGQPVREIVYNDNTADLLVTNDMFFQLGQDVSTKNKHDKPFVDTDEKSFIQVLECDTGQVGNGDFLDIFDKVPVTSGDKVVLPYENMEENLQENLTDWSASFISNVSLHTNTDTDQGTVAMQSSKTGFDVSSYKQIRAEDVLGDVFGIQQCDETNDIAKPSSDRKGNNVQKLMPKHLPEKSADGDLLDNNDKRKEKNTSNSIKEKGLGDIPAQQTSDKLDQLDDNFDPFKTNEIHDEGAGSDQSNHTTDSARKYDSKEDVFFLTPLENKNIILPCEDVNVLDNQETHAGPKDTLTKTNETDAAVLVAQENGHEMHFDDNFVETAVNTNDKIVEAFDADMAATAKTIDEIMRPGSFIHEQTDYNTNDASLVGITGTVSLEYISSNFAGLASDTRTELQSVSLTNSVPFNNSSLEEGFFNSMGDIVLEKDINIEQIQQTSTVPTIIIDVPLSHEPSVEQEESMKISENITPETIVESIVEPDKISTTIPADCADVDKCADLGNDDEQQSNPAISEKDSIDPLEYSDSSFDFPESPVGIFSGSPKQQHVESVGDNSSSIDMISESDDGSVFQSDHMIVSDVESQQTDDDATEPKVFDNISQVSLEFDDNPFSTEAPNPTVQTRKKLADSIIASIGRSKQKLSLITTATSIPSTVYLYDDEDDQVESKPTREELDENAMITKNLLPAFEVPLSNVLPFQGVNGEETFVTFEEDWEDIQQVNPKVDVLPMILELPEPGEDLDDSEDSADNDDNKEHEEKEYFNEDVAPGFSSIVQENRSRSLEYSIQNENSVTVAPLGQEKLLEEQTNNSVCSTVSEKTYPKSKATTEFEKCDLNSVLHVESPPLKTVGESTQDKCLYDQNETRIGNKTTEENSAEFYLPNNDFTPHDESVSTTDNVIQIPNEVNIDAQTNSARNSTQYCQLLDIQPDKSSVAFFSDNILQDTKQEPKEDKATFFPQILESNKEGKNENKESTMLASRLNELGGDLETPVLPSSNKSGDHQVIDSNNDELELHDHDVITTVPSKGCEPIKIDAEKFRDSSKHNFNDAEVKNHVCKGSHPVDTEFDVKASTSVESSDSSTSNEYDLDLDIDERLPHDNNSLVESGTSCDDQNLLTTVESDPDFNATYKENLKTSPTFDSKNVSIIELEVGNISKIEETHERYKADYKVTPIDIFSKPQQPDLLNAFVSHFEISHTIQVETSDMLKISDENGTHIASGLGLTEVHEAGYSQDANRQNNDGSAKLKQEDTLSLKDVENTFVDSVEILEEIHSETDKRDENIITSCQVPLSMGLDTTSSLRKESISRSPRKRYDTIGSIELLTDSEEEIENKDVFTKPKNVGVLISIGDDDDKEEALLSLPDPIEDKPVPKKRRSIAPPSSLVLSVALDEVNVQTPINDSRGDFNESVDQEQHAAECISLKAAEEVDSVAKEKHETRISEAELSSKLTKEFQNKISVSQLNPPPGFDEEIDWETIVIDNIEHKIDGHSIQPYKKAVSHGGFYKEKCTIVELFGSYLPDSSIRHYSWIMDNLFLYLLSTVELLVQSKEYVVVFFNNSVPKTRYPANAWLKKNHLLIPHTLRKNIKGFYIVQSSFSLKTQINFARMFLSRKVFKKIKNVKNHGELKQYIPIDFLFVPAEITRNMSQALKRQGNKVSRIWKWW</sequence>
<keyword evidence="5" id="KW-1185">Reference proteome</keyword>
<dbReference type="InterPro" id="IPR001251">
    <property type="entry name" value="CRAL-TRIO_dom"/>
</dbReference>
<feature type="compositionally biased region" description="Basic and acidic residues" evidence="2">
    <location>
        <begin position="1792"/>
        <end position="1823"/>
    </location>
</feature>